<dbReference type="EMBL" id="FTMD01000022">
    <property type="protein sequence ID" value="SIR59259.1"/>
    <property type="molecule type" value="Genomic_DNA"/>
</dbReference>
<dbReference type="Pfam" id="PF01370">
    <property type="entry name" value="Epimerase"/>
    <property type="match status" value="1"/>
</dbReference>
<dbReference type="InterPro" id="IPR001509">
    <property type="entry name" value="Epimerase_deHydtase"/>
</dbReference>
<gene>
    <name evidence="2" type="ORF">SAMN05421829_12231</name>
</gene>
<evidence type="ECO:0000259" key="1">
    <source>
        <dbReference type="Pfam" id="PF01370"/>
    </source>
</evidence>
<proteinExistence type="predicted"/>
<evidence type="ECO:0000313" key="3">
    <source>
        <dbReference type="Proteomes" id="UP000186819"/>
    </source>
</evidence>
<keyword evidence="3" id="KW-1185">Reference proteome</keyword>
<dbReference type="RefSeq" id="WP_076604258.1">
    <property type="nucleotide sequence ID" value="NZ_FTMD01000022.1"/>
</dbReference>
<sequence>MKALVLGGSVFVGKHMVQTLVAGGHDVSVLNRGKTPAQLPAGVKQIVADRTSAESMRAALRGTDWDAVFDVSGFIMASGGEDVQTLLDLFDGHTGSYVYTSSVMAYEQGRGVFPWREEDPSSTEGPATYGGFKATMERELIKRHGKTGFPATVIRPAAIYGPDNNIFDMEAPMFIRLRQGRPILVPHGGLVTVSYGHVDDLCEAMASCVGNRAAAGEIFNITGEAVTANEYVRTLAEIVGAKPEIVPVPDDLLPHLTKPAFGHLFGQFFHSSLSIEKAGRLLGFKPRYDFRTGHAQTYEWFLRQGQADDATPRVDAMWQATWDFDYEAEVAGRIKAVLSGPDRWK</sequence>
<dbReference type="SUPFAM" id="SSF51735">
    <property type="entry name" value="NAD(P)-binding Rossmann-fold domains"/>
    <property type="match status" value="1"/>
</dbReference>
<dbReference type="Proteomes" id="UP000186819">
    <property type="component" value="Unassembled WGS sequence"/>
</dbReference>
<dbReference type="STRING" id="34027.SAMN05421829_12231"/>
<dbReference type="InterPro" id="IPR036291">
    <property type="entry name" value="NAD(P)-bd_dom_sf"/>
</dbReference>
<dbReference type="AlphaFoldDB" id="A0A1N7C6N3"/>
<protein>
    <submittedName>
        <fullName evidence="2">Nucleoside-diphosphate-sugar epimerase</fullName>
    </submittedName>
</protein>
<dbReference type="OrthoDB" id="9769113at2"/>
<dbReference type="PANTHER" id="PTHR43245">
    <property type="entry name" value="BIFUNCTIONAL POLYMYXIN RESISTANCE PROTEIN ARNA"/>
    <property type="match status" value="1"/>
</dbReference>
<accession>A0A1N7C6N3</accession>
<name>A0A1N7C6N3_9RHOO</name>
<dbReference type="InterPro" id="IPR050177">
    <property type="entry name" value="Lipid_A_modif_metabolic_enz"/>
</dbReference>
<organism evidence="2 3">
    <name type="scientific">Aromatoleum tolulyticum</name>
    <dbReference type="NCBI Taxonomy" id="34027"/>
    <lineage>
        <taxon>Bacteria</taxon>
        <taxon>Pseudomonadati</taxon>
        <taxon>Pseudomonadota</taxon>
        <taxon>Betaproteobacteria</taxon>
        <taxon>Rhodocyclales</taxon>
        <taxon>Rhodocyclaceae</taxon>
        <taxon>Aromatoleum</taxon>
    </lineage>
</organism>
<feature type="domain" description="NAD-dependent epimerase/dehydratase" evidence="1">
    <location>
        <begin position="3"/>
        <end position="221"/>
    </location>
</feature>
<reference evidence="3" key="1">
    <citation type="submission" date="2017-01" db="EMBL/GenBank/DDBJ databases">
        <authorList>
            <person name="Varghese N."/>
            <person name="Submissions S."/>
        </authorList>
    </citation>
    <scope>NUCLEOTIDE SEQUENCE [LARGE SCALE GENOMIC DNA]</scope>
    <source>
        <strain evidence="3">ATCC 51758</strain>
    </source>
</reference>
<evidence type="ECO:0000313" key="2">
    <source>
        <dbReference type="EMBL" id="SIR59259.1"/>
    </source>
</evidence>
<dbReference type="Gene3D" id="3.40.50.720">
    <property type="entry name" value="NAD(P)-binding Rossmann-like Domain"/>
    <property type="match status" value="1"/>
</dbReference>